<dbReference type="RefSeq" id="WP_170216417.1">
    <property type="nucleotide sequence ID" value="NZ_AP019700.1"/>
</dbReference>
<feature type="compositionally biased region" description="Low complexity" evidence="1">
    <location>
        <begin position="16"/>
        <end position="42"/>
    </location>
</feature>
<dbReference type="Proteomes" id="UP000278222">
    <property type="component" value="Unassembled WGS sequence"/>
</dbReference>
<dbReference type="AlphaFoldDB" id="A0A3N1MFK2"/>
<accession>A0A3N1MFK2</accession>
<sequence length="57" mass="5882">MFDFDVVTGPTHGTTQPAAAAEPQPAQRPAAAVTPIAPAILPRTPEQEGMSDARRAA</sequence>
<name>A0A3N1MFK2_9PROT</name>
<protein>
    <submittedName>
        <fullName evidence="2">Uncharacterized protein</fullName>
    </submittedName>
</protein>
<evidence type="ECO:0000313" key="3">
    <source>
        <dbReference type="Proteomes" id="UP000278222"/>
    </source>
</evidence>
<feature type="region of interest" description="Disordered" evidence="1">
    <location>
        <begin position="1"/>
        <end position="57"/>
    </location>
</feature>
<reference evidence="2 3" key="1">
    <citation type="submission" date="2018-11" db="EMBL/GenBank/DDBJ databases">
        <title>Genomic Encyclopedia of Type Strains, Phase IV (KMG-IV): sequencing the most valuable type-strain genomes for metagenomic binning, comparative biology and taxonomic classification.</title>
        <authorList>
            <person name="Goeker M."/>
        </authorList>
    </citation>
    <scope>NUCLEOTIDE SEQUENCE [LARGE SCALE GENOMIC DNA]</scope>
    <source>
        <strain evidence="2 3">DSM 5900</strain>
    </source>
</reference>
<dbReference type="EMBL" id="RJKX01000013">
    <property type="protein sequence ID" value="ROP99985.1"/>
    <property type="molecule type" value="Genomic_DNA"/>
</dbReference>
<gene>
    <name evidence="2" type="ORF">EDC65_1780</name>
</gene>
<evidence type="ECO:0000256" key="1">
    <source>
        <dbReference type="SAM" id="MobiDB-lite"/>
    </source>
</evidence>
<organism evidence="2 3">
    <name type="scientific">Stella humosa</name>
    <dbReference type="NCBI Taxonomy" id="94"/>
    <lineage>
        <taxon>Bacteria</taxon>
        <taxon>Pseudomonadati</taxon>
        <taxon>Pseudomonadota</taxon>
        <taxon>Alphaproteobacteria</taxon>
        <taxon>Rhodospirillales</taxon>
        <taxon>Stellaceae</taxon>
        <taxon>Stella</taxon>
    </lineage>
</organism>
<keyword evidence="3" id="KW-1185">Reference proteome</keyword>
<proteinExistence type="predicted"/>
<comment type="caution">
    <text evidence="2">The sequence shown here is derived from an EMBL/GenBank/DDBJ whole genome shotgun (WGS) entry which is preliminary data.</text>
</comment>
<evidence type="ECO:0000313" key="2">
    <source>
        <dbReference type="EMBL" id="ROP99985.1"/>
    </source>
</evidence>